<dbReference type="RefSeq" id="WP_091832164.1">
    <property type="nucleotide sequence ID" value="NZ_FNZK01000012.1"/>
</dbReference>
<dbReference type="GO" id="GO:0009425">
    <property type="term" value="C:bacterial-type flagellum basal body"/>
    <property type="evidence" value="ECO:0007669"/>
    <property type="project" value="InterPro"/>
</dbReference>
<comment type="subcellular location">
    <subcellularLocation>
        <location evidence="2">Cell membrane</location>
        <topology evidence="2">Single-pass membrane protein</topology>
    </subcellularLocation>
</comment>
<evidence type="ECO:0000256" key="7">
    <source>
        <dbReference type="ARBA" id="ARBA00022779"/>
    </source>
</evidence>
<dbReference type="EMBL" id="FNZK01000012">
    <property type="protein sequence ID" value="SEJ62724.1"/>
    <property type="molecule type" value="Genomic_DNA"/>
</dbReference>
<keyword evidence="8 10" id="KW-1133">Transmembrane helix</keyword>
<dbReference type="PANTHER" id="PTHR35091:SF2">
    <property type="entry name" value="FLAGELLAR PROTEIN FLIL"/>
    <property type="match status" value="1"/>
</dbReference>
<keyword evidence="11" id="KW-0966">Cell projection</keyword>
<evidence type="ECO:0000256" key="4">
    <source>
        <dbReference type="ARBA" id="ARBA00022475"/>
    </source>
</evidence>
<protein>
    <recommendedName>
        <fullName evidence="10">Flagellar protein FliL</fullName>
    </recommendedName>
</protein>
<sequence>MADEEVEKKKKSPILLIIVLVVIGLIFAGGISYFVTTKVMTDSVGKVQRKDPGIFVKLGDAKDGIIVNVGGVKSGRFLKVGIVLEMNPGNEKNLKDGKIIPAVETKVLDTVLQILRSQKVEEFDPAKQDSLKSLIKDQVNQTIGDGSVYDVYITNFVLQ</sequence>
<evidence type="ECO:0000256" key="10">
    <source>
        <dbReference type="RuleBase" id="RU364125"/>
    </source>
</evidence>
<dbReference type="Proteomes" id="UP000199662">
    <property type="component" value="Unassembled WGS sequence"/>
</dbReference>
<keyword evidence="9 10" id="KW-0472">Membrane</keyword>
<evidence type="ECO:0000313" key="12">
    <source>
        <dbReference type="Proteomes" id="UP000199662"/>
    </source>
</evidence>
<feature type="transmembrane region" description="Helical" evidence="10">
    <location>
        <begin position="12"/>
        <end position="35"/>
    </location>
</feature>
<dbReference type="GO" id="GO:0071978">
    <property type="term" value="P:bacterial-type flagellum-dependent swarming motility"/>
    <property type="evidence" value="ECO:0007669"/>
    <property type="project" value="TreeGrafter"/>
</dbReference>
<organism evidence="11 12">
    <name type="scientific">Propionispira arboris</name>
    <dbReference type="NCBI Taxonomy" id="84035"/>
    <lineage>
        <taxon>Bacteria</taxon>
        <taxon>Bacillati</taxon>
        <taxon>Bacillota</taxon>
        <taxon>Negativicutes</taxon>
        <taxon>Selenomonadales</taxon>
        <taxon>Selenomonadaceae</taxon>
        <taxon>Propionispira</taxon>
    </lineage>
</organism>
<dbReference type="GO" id="GO:0005886">
    <property type="term" value="C:plasma membrane"/>
    <property type="evidence" value="ECO:0007669"/>
    <property type="project" value="UniProtKB-SubCell"/>
</dbReference>
<dbReference type="AlphaFoldDB" id="A0A1H7ADV4"/>
<name>A0A1H7ADV4_9FIRM</name>
<dbReference type="GO" id="GO:0006935">
    <property type="term" value="P:chemotaxis"/>
    <property type="evidence" value="ECO:0007669"/>
    <property type="project" value="UniProtKB-KW"/>
</dbReference>
<comment type="function">
    <text evidence="1 10">Controls the rotational direction of flagella during chemotaxis.</text>
</comment>
<evidence type="ECO:0000256" key="9">
    <source>
        <dbReference type="ARBA" id="ARBA00023136"/>
    </source>
</evidence>
<evidence type="ECO:0000313" key="11">
    <source>
        <dbReference type="EMBL" id="SEJ62724.1"/>
    </source>
</evidence>
<dbReference type="InterPro" id="IPR005503">
    <property type="entry name" value="FliL"/>
</dbReference>
<evidence type="ECO:0000256" key="6">
    <source>
        <dbReference type="ARBA" id="ARBA00022692"/>
    </source>
</evidence>
<keyword evidence="7 10" id="KW-0283">Flagellar rotation</keyword>
<proteinExistence type="inferred from homology"/>
<dbReference type="STRING" id="84035.SAMN05660742_11243"/>
<evidence type="ECO:0000256" key="3">
    <source>
        <dbReference type="ARBA" id="ARBA00008281"/>
    </source>
</evidence>
<gene>
    <name evidence="11" type="ORF">SAMN05660742_11243</name>
</gene>
<evidence type="ECO:0000256" key="5">
    <source>
        <dbReference type="ARBA" id="ARBA00022500"/>
    </source>
</evidence>
<evidence type="ECO:0000256" key="1">
    <source>
        <dbReference type="ARBA" id="ARBA00002254"/>
    </source>
</evidence>
<evidence type="ECO:0000256" key="8">
    <source>
        <dbReference type="ARBA" id="ARBA00022989"/>
    </source>
</evidence>
<keyword evidence="11" id="KW-0969">Cilium</keyword>
<dbReference type="PANTHER" id="PTHR35091">
    <property type="entry name" value="FLAGELLAR PROTEIN FLIL"/>
    <property type="match status" value="1"/>
</dbReference>
<reference evidence="12" key="1">
    <citation type="submission" date="2016-10" db="EMBL/GenBank/DDBJ databases">
        <authorList>
            <person name="Varghese N."/>
            <person name="Submissions S."/>
        </authorList>
    </citation>
    <scope>NUCLEOTIDE SEQUENCE [LARGE SCALE GENOMIC DNA]</scope>
    <source>
        <strain evidence="12">DSM 2179</strain>
    </source>
</reference>
<accession>A0A1H7ADV4</accession>
<comment type="similarity">
    <text evidence="3 10">Belongs to the FliL family.</text>
</comment>
<evidence type="ECO:0000256" key="2">
    <source>
        <dbReference type="ARBA" id="ARBA00004162"/>
    </source>
</evidence>
<keyword evidence="4 10" id="KW-1003">Cell membrane</keyword>
<keyword evidence="5 10" id="KW-0145">Chemotaxis</keyword>
<keyword evidence="11" id="KW-0282">Flagellum</keyword>
<keyword evidence="12" id="KW-1185">Reference proteome</keyword>
<keyword evidence="6 10" id="KW-0812">Transmembrane</keyword>
<dbReference type="Pfam" id="PF03748">
    <property type="entry name" value="FliL"/>
    <property type="match status" value="1"/>
</dbReference>